<keyword evidence="3" id="KW-1185">Reference proteome</keyword>
<feature type="compositionally biased region" description="Basic residues" evidence="1">
    <location>
        <begin position="169"/>
        <end position="179"/>
    </location>
</feature>
<dbReference type="Proteomes" id="UP001168552">
    <property type="component" value="Unassembled WGS sequence"/>
</dbReference>
<protein>
    <recommendedName>
        <fullName evidence="4">Tetratricopeptide repeat protein</fullName>
    </recommendedName>
</protein>
<feature type="region of interest" description="Disordered" evidence="1">
    <location>
        <begin position="160"/>
        <end position="230"/>
    </location>
</feature>
<dbReference type="RefSeq" id="WP_320002665.1">
    <property type="nucleotide sequence ID" value="NZ_JAUHJS010000001.1"/>
</dbReference>
<accession>A0ABT8F167</accession>
<name>A0ABT8F167_9BACT</name>
<organism evidence="2 3">
    <name type="scientific">Shiella aurantiaca</name>
    <dbReference type="NCBI Taxonomy" id="3058365"/>
    <lineage>
        <taxon>Bacteria</taxon>
        <taxon>Pseudomonadati</taxon>
        <taxon>Bacteroidota</taxon>
        <taxon>Cytophagia</taxon>
        <taxon>Cytophagales</taxon>
        <taxon>Shiellaceae</taxon>
        <taxon>Shiella</taxon>
    </lineage>
</organism>
<comment type="caution">
    <text evidence="2">The sequence shown here is derived from an EMBL/GenBank/DDBJ whole genome shotgun (WGS) entry which is preliminary data.</text>
</comment>
<gene>
    <name evidence="2" type="ORF">QWY31_01430</name>
</gene>
<reference evidence="2" key="1">
    <citation type="submission" date="2023-06" db="EMBL/GenBank/DDBJ databases">
        <title>Cytophagales bacterium Strain LB-30, isolated from soil.</title>
        <authorList>
            <person name="Liu B."/>
        </authorList>
    </citation>
    <scope>NUCLEOTIDE SEQUENCE</scope>
    <source>
        <strain evidence="2">LB-30</strain>
    </source>
</reference>
<evidence type="ECO:0000256" key="1">
    <source>
        <dbReference type="SAM" id="MobiDB-lite"/>
    </source>
</evidence>
<dbReference type="EMBL" id="JAUHJS010000001">
    <property type="protein sequence ID" value="MDN4164138.1"/>
    <property type="molecule type" value="Genomic_DNA"/>
</dbReference>
<sequence>MNKRKIIDLIRHPNRLTEEDISGLEDLLREHPYFQNAHFLLAKAAHLTQYPKKARFTQRAAVFAIDRPFLKHYLSDDFVPQVLEEVVEIAETQVIETAPPVVEQQPEPEFIIKTDAPKDRIVFNNAPEQTNATDSLVAEVKANLKRLQATKDHMQEVEDAMPDAAPIKEKKKAPAKAKKVGKEESKASPKSVKATTKEKKSAKETSSTPKEKVAKAPKVETEKKNAKEKLPQEEQNKIIDQFIEAIPSISKSKAINDDAAPAVDLSETLSYSMEDFVTENLAVIMLKQGKVDIAIDIYKKLIWKFPQKKAYFATQIENLKKQ</sequence>
<proteinExistence type="predicted"/>
<evidence type="ECO:0000313" key="2">
    <source>
        <dbReference type="EMBL" id="MDN4164138.1"/>
    </source>
</evidence>
<evidence type="ECO:0000313" key="3">
    <source>
        <dbReference type="Proteomes" id="UP001168552"/>
    </source>
</evidence>
<evidence type="ECO:0008006" key="4">
    <source>
        <dbReference type="Google" id="ProtNLM"/>
    </source>
</evidence>
<feature type="compositionally biased region" description="Basic and acidic residues" evidence="1">
    <location>
        <begin position="195"/>
        <end position="230"/>
    </location>
</feature>